<dbReference type="GO" id="GO:0005886">
    <property type="term" value="C:plasma membrane"/>
    <property type="evidence" value="ECO:0007669"/>
    <property type="project" value="UniProtKB-SubCell"/>
</dbReference>
<keyword evidence="5 7" id="KW-1133">Transmembrane helix</keyword>
<keyword evidence="8" id="KW-0449">Lipoprotein</keyword>
<comment type="similarity">
    <text evidence="1 7">Belongs to the Lgt family.</text>
</comment>
<protein>
    <recommendedName>
        <fullName evidence="7">Phosphatidylglycerol--prolipoprotein diacylglyceryl transferase</fullName>
        <ecNumber evidence="7">2.5.1.145</ecNumber>
    </recommendedName>
</protein>
<evidence type="ECO:0000256" key="4">
    <source>
        <dbReference type="ARBA" id="ARBA00022692"/>
    </source>
</evidence>
<feature type="binding site" evidence="7">
    <location>
        <position position="130"/>
    </location>
    <ligand>
        <name>a 1,2-diacyl-sn-glycero-3-phospho-(1'-sn-glycerol)</name>
        <dbReference type="ChEBI" id="CHEBI:64716"/>
    </ligand>
</feature>
<comment type="pathway">
    <text evidence="7">Protein modification; lipoprotein biosynthesis (diacylglyceryl transfer).</text>
</comment>
<comment type="catalytic activity">
    <reaction evidence="7">
        <text>L-cysteinyl-[prolipoprotein] + a 1,2-diacyl-sn-glycero-3-phospho-(1'-sn-glycerol) = an S-1,2-diacyl-sn-glyceryl-L-cysteinyl-[prolipoprotein] + sn-glycerol 1-phosphate + H(+)</text>
        <dbReference type="Rhea" id="RHEA:56712"/>
        <dbReference type="Rhea" id="RHEA-COMP:14679"/>
        <dbReference type="Rhea" id="RHEA-COMP:14680"/>
        <dbReference type="ChEBI" id="CHEBI:15378"/>
        <dbReference type="ChEBI" id="CHEBI:29950"/>
        <dbReference type="ChEBI" id="CHEBI:57685"/>
        <dbReference type="ChEBI" id="CHEBI:64716"/>
        <dbReference type="ChEBI" id="CHEBI:140658"/>
        <dbReference type="EC" id="2.5.1.145"/>
    </reaction>
</comment>
<evidence type="ECO:0000256" key="6">
    <source>
        <dbReference type="ARBA" id="ARBA00023136"/>
    </source>
</evidence>
<dbReference type="EC" id="2.5.1.145" evidence="7"/>
<dbReference type="HAMAP" id="MF_01147">
    <property type="entry name" value="Lgt"/>
    <property type="match status" value="1"/>
</dbReference>
<dbReference type="PANTHER" id="PTHR30589:SF0">
    <property type="entry name" value="PHOSPHATIDYLGLYCEROL--PROLIPOPROTEIN DIACYLGLYCERYL TRANSFERASE"/>
    <property type="match status" value="1"/>
</dbReference>
<dbReference type="GO" id="GO:0042158">
    <property type="term" value="P:lipoprotein biosynthetic process"/>
    <property type="evidence" value="ECO:0007669"/>
    <property type="project" value="UniProtKB-UniRule"/>
</dbReference>
<feature type="transmembrane region" description="Helical" evidence="7">
    <location>
        <begin position="12"/>
        <end position="31"/>
    </location>
</feature>
<reference evidence="8 9" key="1">
    <citation type="submission" date="2019-03" db="EMBL/GenBank/DDBJ databases">
        <title>Genomic Encyclopedia of Type Strains, Phase IV (KMG-IV): sequencing the most valuable type-strain genomes for metagenomic binning, comparative biology and taxonomic classification.</title>
        <authorList>
            <person name="Goeker M."/>
        </authorList>
    </citation>
    <scope>NUCLEOTIDE SEQUENCE [LARGE SCALE GENOMIC DNA]</scope>
    <source>
        <strain evidence="8 9">DSM 24455</strain>
    </source>
</reference>
<evidence type="ECO:0000256" key="7">
    <source>
        <dbReference type="HAMAP-Rule" id="MF_01147"/>
    </source>
</evidence>
<evidence type="ECO:0000313" key="9">
    <source>
        <dbReference type="Proteomes" id="UP000295325"/>
    </source>
</evidence>
<comment type="function">
    <text evidence="7">Catalyzes the transfer of the diacylglyceryl group from phosphatidylglycerol to the sulfhydryl group of the N-terminal cysteine of a prolipoprotein, the first step in the formation of mature lipoproteins.</text>
</comment>
<sequence length="276" mass="31037">MVELFKIGHFSIYLFGVTIALGMLAGIFIMSREAKRKGLNADKMFDLALYTILAAILGARLYYIIAFAPGYYLKNPGEIIKINAGGLSIQGGLIGGILFALWYTKKKEISFWRAADAFAPGIALGQAIGRIGCDVFGIPMKKIYPWGIKVSGQILHPAQMYEMILDLILFTYLRRRRGKIKYNGELFIKYIIGFSINRAVVEIFRTNPIVINPLTIAQVTSIAIIIIALFVNRFLKSRSEILQEDVANNTVEVPIYQYLLILALAAAGMWFYYYIH</sequence>
<feature type="transmembrane region" description="Helical" evidence="7">
    <location>
        <begin position="84"/>
        <end position="103"/>
    </location>
</feature>
<dbReference type="AlphaFoldDB" id="A0A4R7KUA5"/>
<proteinExistence type="inferred from homology"/>
<keyword evidence="4 7" id="KW-0812">Transmembrane</keyword>
<evidence type="ECO:0000256" key="1">
    <source>
        <dbReference type="ARBA" id="ARBA00007150"/>
    </source>
</evidence>
<dbReference type="InterPro" id="IPR001640">
    <property type="entry name" value="Lgt"/>
</dbReference>
<keyword evidence="3 7" id="KW-0808">Transferase</keyword>
<accession>A0A4R7KUA5</accession>
<comment type="subcellular location">
    <subcellularLocation>
        <location evidence="7">Cell membrane</location>
        <topology evidence="7">Multi-pass membrane protein</topology>
    </subcellularLocation>
</comment>
<dbReference type="Proteomes" id="UP000295325">
    <property type="component" value="Unassembled WGS sequence"/>
</dbReference>
<keyword evidence="2 7" id="KW-1003">Cell membrane</keyword>
<dbReference type="GO" id="GO:0008961">
    <property type="term" value="F:phosphatidylglycerol-prolipoprotein diacylglyceryl transferase activity"/>
    <property type="evidence" value="ECO:0007669"/>
    <property type="project" value="UniProtKB-UniRule"/>
</dbReference>
<feature type="transmembrane region" description="Helical" evidence="7">
    <location>
        <begin position="255"/>
        <end position="275"/>
    </location>
</feature>
<dbReference type="Pfam" id="PF01790">
    <property type="entry name" value="LGT"/>
    <property type="match status" value="1"/>
</dbReference>
<keyword evidence="9" id="KW-1185">Reference proteome</keyword>
<evidence type="ECO:0000256" key="2">
    <source>
        <dbReference type="ARBA" id="ARBA00022475"/>
    </source>
</evidence>
<dbReference type="RefSeq" id="WP_243116342.1">
    <property type="nucleotide sequence ID" value="NZ_SOAZ01000001.1"/>
</dbReference>
<dbReference type="UniPathway" id="UPA00664"/>
<name>A0A4R7KUA5_9CLOT</name>
<feature type="transmembrane region" description="Helical" evidence="7">
    <location>
        <begin position="216"/>
        <end position="235"/>
    </location>
</feature>
<gene>
    <name evidence="7" type="primary">lgt</name>
    <name evidence="8" type="ORF">EDD71_10180</name>
</gene>
<comment type="caution">
    <text evidence="8">The sequence shown here is derived from an EMBL/GenBank/DDBJ whole genome shotgun (WGS) entry which is preliminary data.</text>
</comment>
<organism evidence="8 9">
    <name type="scientific">Fonticella tunisiensis</name>
    <dbReference type="NCBI Taxonomy" id="1096341"/>
    <lineage>
        <taxon>Bacteria</taxon>
        <taxon>Bacillati</taxon>
        <taxon>Bacillota</taxon>
        <taxon>Clostridia</taxon>
        <taxon>Eubacteriales</taxon>
        <taxon>Clostridiaceae</taxon>
        <taxon>Fonticella</taxon>
    </lineage>
</organism>
<dbReference type="EMBL" id="SOAZ01000001">
    <property type="protein sequence ID" value="TDT63653.1"/>
    <property type="molecule type" value="Genomic_DNA"/>
</dbReference>
<feature type="transmembrane region" description="Helical" evidence="7">
    <location>
        <begin position="47"/>
        <end position="72"/>
    </location>
</feature>
<evidence type="ECO:0000256" key="3">
    <source>
        <dbReference type="ARBA" id="ARBA00022679"/>
    </source>
</evidence>
<evidence type="ECO:0000256" key="5">
    <source>
        <dbReference type="ARBA" id="ARBA00022989"/>
    </source>
</evidence>
<dbReference type="NCBIfam" id="TIGR00544">
    <property type="entry name" value="lgt"/>
    <property type="match status" value="1"/>
</dbReference>
<dbReference type="PANTHER" id="PTHR30589">
    <property type="entry name" value="PROLIPOPROTEIN DIACYLGLYCERYL TRANSFERASE"/>
    <property type="match status" value="1"/>
</dbReference>
<keyword evidence="6 7" id="KW-0472">Membrane</keyword>
<evidence type="ECO:0000313" key="8">
    <source>
        <dbReference type="EMBL" id="TDT63653.1"/>
    </source>
</evidence>